<sequence length="124" mass="14592">MNNKDPFLIFSERLKYLRESRDLTQKELSEDLKSYGVNITENMISLFERGITEPKLYYIDAIARYFDSSPNFMLGYTQNSSNGLSFKVDADILFKHINMSDYTPDDCLKLIELISKYLRSTYNR</sequence>
<dbReference type="AlphaFoldDB" id="A0A829ZD56"/>
<evidence type="ECO:0000313" key="2">
    <source>
        <dbReference type="EMBL" id="GFI42333.1"/>
    </source>
</evidence>
<dbReference type="Gene3D" id="1.10.260.40">
    <property type="entry name" value="lambda repressor-like DNA-binding domains"/>
    <property type="match status" value="1"/>
</dbReference>
<reference evidence="2 3" key="1">
    <citation type="journal article" date="2020" name="Microbiome">
        <title>Single-cell genomics of uncultured bacteria reveals dietary fiber responders in the mouse gut microbiota.</title>
        <authorList>
            <person name="Chijiiwa R."/>
            <person name="Hosokawa M."/>
            <person name="Kogawa M."/>
            <person name="Nishikawa Y."/>
            <person name="Ide K."/>
            <person name="Sakanashi C."/>
            <person name="Takahashi K."/>
            <person name="Takeyama H."/>
        </authorList>
    </citation>
    <scope>NUCLEOTIDE SEQUENCE [LARGE SCALE GENOMIC DNA]</scope>
    <source>
        <strain evidence="2">IMSAGC_017</strain>
    </source>
</reference>
<dbReference type="EMBL" id="BLMI01000297">
    <property type="protein sequence ID" value="GFI42333.1"/>
    <property type="molecule type" value="Genomic_DNA"/>
</dbReference>
<feature type="domain" description="HTH cro/C1-type" evidence="1">
    <location>
        <begin position="14"/>
        <end position="73"/>
    </location>
</feature>
<dbReference type="RefSeq" id="WP_172473396.1">
    <property type="nucleotide sequence ID" value="NZ_BLMI01000297.1"/>
</dbReference>
<dbReference type="InterPro" id="IPR001387">
    <property type="entry name" value="Cro/C1-type_HTH"/>
</dbReference>
<proteinExistence type="predicted"/>
<organism evidence="2 3">
    <name type="scientific">Thomasclavelia cocleata</name>
    <dbReference type="NCBI Taxonomy" id="69824"/>
    <lineage>
        <taxon>Bacteria</taxon>
        <taxon>Bacillati</taxon>
        <taxon>Bacillota</taxon>
        <taxon>Erysipelotrichia</taxon>
        <taxon>Erysipelotrichales</taxon>
        <taxon>Coprobacillaceae</taxon>
        <taxon>Thomasclavelia</taxon>
    </lineage>
</organism>
<evidence type="ECO:0000313" key="3">
    <source>
        <dbReference type="Proteomes" id="UP000490821"/>
    </source>
</evidence>
<dbReference type="SMART" id="SM00530">
    <property type="entry name" value="HTH_XRE"/>
    <property type="match status" value="1"/>
</dbReference>
<dbReference type="Pfam" id="PF01381">
    <property type="entry name" value="HTH_3"/>
    <property type="match status" value="1"/>
</dbReference>
<accession>A0A829ZD56</accession>
<dbReference type="CDD" id="cd00093">
    <property type="entry name" value="HTH_XRE"/>
    <property type="match status" value="1"/>
</dbReference>
<dbReference type="PROSITE" id="PS50943">
    <property type="entry name" value="HTH_CROC1"/>
    <property type="match status" value="1"/>
</dbReference>
<name>A0A829ZD56_9FIRM</name>
<comment type="caution">
    <text evidence="2">The sequence shown here is derived from an EMBL/GenBank/DDBJ whole genome shotgun (WGS) entry which is preliminary data.</text>
</comment>
<dbReference type="InterPro" id="IPR010982">
    <property type="entry name" value="Lambda_DNA-bd_dom_sf"/>
</dbReference>
<protein>
    <recommendedName>
        <fullName evidence="1">HTH cro/C1-type domain-containing protein</fullName>
    </recommendedName>
</protein>
<dbReference type="SUPFAM" id="SSF47413">
    <property type="entry name" value="lambda repressor-like DNA-binding domains"/>
    <property type="match status" value="1"/>
</dbReference>
<gene>
    <name evidence="2" type="ORF">IMSAGC017_02381</name>
</gene>
<evidence type="ECO:0000259" key="1">
    <source>
        <dbReference type="PROSITE" id="PS50943"/>
    </source>
</evidence>
<dbReference type="GO" id="GO:0003677">
    <property type="term" value="F:DNA binding"/>
    <property type="evidence" value="ECO:0007669"/>
    <property type="project" value="InterPro"/>
</dbReference>
<dbReference type="Proteomes" id="UP000490821">
    <property type="component" value="Unassembled WGS sequence"/>
</dbReference>